<feature type="region of interest" description="Disordered" evidence="10">
    <location>
        <begin position="227"/>
        <end position="249"/>
    </location>
</feature>
<evidence type="ECO:0000313" key="12">
    <source>
        <dbReference type="EMBL" id="KEC54673.1"/>
    </source>
</evidence>
<evidence type="ECO:0000256" key="10">
    <source>
        <dbReference type="SAM" id="MobiDB-lite"/>
    </source>
</evidence>
<keyword evidence="3" id="KW-0328">Glycosyltransferase</keyword>
<evidence type="ECO:0000256" key="4">
    <source>
        <dbReference type="ARBA" id="ARBA00022679"/>
    </source>
</evidence>
<dbReference type="InterPro" id="IPR050979">
    <property type="entry name" value="LD-transpeptidase"/>
</dbReference>
<feature type="active site" description="Nucleophile" evidence="9">
    <location>
        <position position="193"/>
    </location>
</feature>
<evidence type="ECO:0000256" key="9">
    <source>
        <dbReference type="PROSITE-ProRule" id="PRU01373"/>
    </source>
</evidence>
<dbReference type="GO" id="GO:0005576">
    <property type="term" value="C:extracellular region"/>
    <property type="evidence" value="ECO:0007669"/>
    <property type="project" value="TreeGrafter"/>
</dbReference>
<dbReference type="FunFam" id="2.40.440.10:FF:000002">
    <property type="entry name" value="L,D-transpeptidase ErfK/SrfK"/>
    <property type="match status" value="1"/>
</dbReference>
<keyword evidence="13" id="KW-1185">Reference proteome</keyword>
<evidence type="ECO:0000256" key="6">
    <source>
        <dbReference type="ARBA" id="ARBA00022960"/>
    </source>
</evidence>
<dbReference type="PANTHER" id="PTHR30582:SF24">
    <property type="entry name" value="L,D-TRANSPEPTIDASE ERFK_SRFK-RELATED"/>
    <property type="match status" value="1"/>
</dbReference>
<accession>A0A067WCZ2</accession>
<dbReference type="HOGENOM" id="CLU_042399_0_0_5"/>
<organism evidence="12 13">
    <name type="scientific">Bartonella koehlerae C-29</name>
    <dbReference type="NCBI Taxonomy" id="1134510"/>
    <lineage>
        <taxon>Bacteria</taxon>
        <taxon>Pseudomonadati</taxon>
        <taxon>Pseudomonadota</taxon>
        <taxon>Alphaproteobacteria</taxon>
        <taxon>Hyphomicrobiales</taxon>
        <taxon>Bartonellaceae</taxon>
        <taxon>Bartonella</taxon>
    </lineage>
</organism>
<feature type="active site" description="Proton donor/acceptor" evidence="9">
    <location>
        <position position="177"/>
    </location>
</feature>
<dbReference type="PANTHER" id="PTHR30582">
    <property type="entry name" value="L,D-TRANSPEPTIDASE"/>
    <property type="match status" value="1"/>
</dbReference>
<reference evidence="12 13" key="1">
    <citation type="submission" date="2012-04" db="EMBL/GenBank/DDBJ databases">
        <title>The Genome Sequence of Bartonella koehlerae C-29.</title>
        <authorList>
            <consortium name="The Broad Institute Genome Sequencing Platform"/>
            <consortium name="The Broad Institute Genome Sequencing Center for Infectious Disease"/>
            <person name="Feldgarden M."/>
            <person name="Kirby J."/>
            <person name="Kosoy M."/>
            <person name="Birtles R."/>
            <person name="Probert W.S."/>
            <person name="Chiaraviglio L."/>
            <person name="Walker B."/>
            <person name="Young S.K."/>
            <person name="Zeng Q."/>
            <person name="Gargeya S."/>
            <person name="Fitzgerald M."/>
            <person name="Haas B."/>
            <person name="Abouelleil A."/>
            <person name="Alvarado L."/>
            <person name="Arachchi H.M."/>
            <person name="Berlin A.M."/>
            <person name="Chapman S.B."/>
            <person name="Goldberg J."/>
            <person name="Griggs A."/>
            <person name="Gujja S."/>
            <person name="Hansen M."/>
            <person name="Howarth C."/>
            <person name="Imamovic A."/>
            <person name="Larimer J."/>
            <person name="McCowen C."/>
            <person name="Montmayeur A."/>
            <person name="Murphy C."/>
            <person name="Neiman D."/>
            <person name="Pearson M."/>
            <person name="Priest M."/>
            <person name="Roberts A."/>
            <person name="Saif S."/>
            <person name="Shea T."/>
            <person name="Sisk P."/>
            <person name="Sykes S."/>
            <person name="Wortman J."/>
            <person name="Nusbaum C."/>
            <person name="Birren B."/>
        </authorList>
    </citation>
    <scope>NUCLEOTIDE SEQUENCE [LARGE SCALE GENOMIC DNA]</scope>
    <source>
        <strain evidence="12 13">C-29</strain>
    </source>
</reference>
<dbReference type="UniPathway" id="UPA00219"/>
<dbReference type="RefSeq" id="WP_034460279.1">
    <property type="nucleotide sequence ID" value="NZ_CADEAH010000004.1"/>
</dbReference>
<dbReference type="eggNOG" id="COG1376">
    <property type="taxonomic scope" value="Bacteria"/>
</dbReference>
<dbReference type="GO" id="GO:0008360">
    <property type="term" value="P:regulation of cell shape"/>
    <property type="evidence" value="ECO:0007669"/>
    <property type="project" value="UniProtKB-UniRule"/>
</dbReference>
<dbReference type="AlphaFoldDB" id="A0A067WCZ2"/>
<dbReference type="SUPFAM" id="SSF141523">
    <property type="entry name" value="L,D-transpeptidase catalytic domain-like"/>
    <property type="match status" value="1"/>
</dbReference>
<sequence length="249" mass="27929">MLSRRAFLIAAPLALFGCATRHSDMSLVASQQVRYIPEEIRALYGPVTNEAYFLPAVDLSTIDPKFWRQQVMYYTSYPPGTLVIDTQECFLYLIGENGRALRYGIGVGKEGLAFEGEGVVQRKRRWPNWAPTAAMMAREPERYGHLGQGMPPGPDNPLGARALYLYKNGQDTLFRIHGSYESWSIGRAISSGCIRLLNQDIIDLYNRVSIGSRVVVLQNSESRPSILSQQSKTYDPLQSTINPSESKLF</sequence>
<dbReference type="GO" id="GO:0018104">
    <property type="term" value="P:peptidoglycan-protein cross-linking"/>
    <property type="evidence" value="ECO:0007669"/>
    <property type="project" value="TreeGrafter"/>
</dbReference>
<evidence type="ECO:0000313" key="13">
    <source>
        <dbReference type="Proteomes" id="UP000027015"/>
    </source>
</evidence>
<keyword evidence="6 9" id="KW-0133">Cell shape</keyword>
<dbReference type="Proteomes" id="UP000027015">
    <property type="component" value="Unassembled WGS sequence"/>
</dbReference>
<evidence type="ECO:0000256" key="8">
    <source>
        <dbReference type="ARBA" id="ARBA00023316"/>
    </source>
</evidence>
<keyword evidence="8 9" id="KW-0961">Cell wall biogenesis/degradation</keyword>
<comment type="pathway">
    <text evidence="1 9">Cell wall biogenesis; peptidoglycan biosynthesis.</text>
</comment>
<evidence type="ECO:0000259" key="11">
    <source>
        <dbReference type="PROSITE" id="PS52029"/>
    </source>
</evidence>
<feature type="domain" description="L,D-TPase catalytic" evidence="11">
    <location>
        <begin position="80"/>
        <end position="217"/>
    </location>
</feature>
<comment type="similarity">
    <text evidence="2">Belongs to the YkuD family.</text>
</comment>
<keyword evidence="7 9" id="KW-0573">Peptidoglycan synthesis</keyword>
<dbReference type="InterPro" id="IPR038063">
    <property type="entry name" value="Transpep_catalytic_dom"/>
</dbReference>
<evidence type="ECO:0000256" key="7">
    <source>
        <dbReference type="ARBA" id="ARBA00022984"/>
    </source>
</evidence>
<dbReference type="PROSITE" id="PS52029">
    <property type="entry name" value="LD_TPASE"/>
    <property type="match status" value="1"/>
</dbReference>
<dbReference type="InterPro" id="IPR005490">
    <property type="entry name" value="LD_TPept_cat_dom"/>
</dbReference>
<evidence type="ECO:0000256" key="1">
    <source>
        <dbReference type="ARBA" id="ARBA00004752"/>
    </source>
</evidence>
<dbReference type="Gene3D" id="2.40.440.10">
    <property type="entry name" value="L,D-transpeptidase catalytic domain-like"/>
    <property type="match status" value="1"/>
</dbReference>
<dbReference type="EMBL" id="AHPL01000010">
    <property type="protein sequence ID" value="KEC54673.1"/>
    <property type="molecule type" value="Genomic_DNA"/>
</dbReference>
<dbReference type="PROSITE" id="PS51257">
    <property type="entry name" value="PROKAR_LIPOPROTEIN"/>
    <property type="match status" value="1"/>
</dbReference>
<dbReference type="OrthoDB" id="9795305at2"/>
<dbReference type="GO" id="GO:0016757">
    <property type="term" value="F:glycosyltransferase activity"/>
    <property type="evidence" value="ECO:0007669"/>
    <property type="project" value="UniProtKB-KW"/>
</dbReference>
<dbReference type="Pfam" id="PF03734">
    <property type="entry name" value="YkuD"/>
    <property type="match status" value="1"/>
</dbReference>
<dbReference type="STRING" id="1134510.O9A_01287"/>
<name>A0A067WCZ2_9HYPH</name>
<dbReference type="PATRIC" id="fig|1134510.3.peg.1450"/>
<evidence type="ECO:0000256" key="5">
    <source>
        <dbReference type="ARBA" id="ARBA00022801"/>
    </source>
</evidence>
<gene>
    <name evidence="12" type="ORF">O9A_01287</name>
</gene>
<protein>
    <recommendedName>
        <fullName evidence="11">L,D-TPase catalytic domain-containing protein</fullName>
    </recommendedName>
</protein>
<dbReference type="GO" id="GO:0071555">
    <property type="term" value="P:cell wall organization"/>
    <property type="evidence" value="ECO:0007669"/>
    <property type="project" value="UniProtKB-UniRule"/>
</dbReference>
<proteinExistence type="inferred from homology"/>
<evidence type="ECO:0000256" key="3">
    <source>
        <dbReference type="ARBA" id="ARBA00022676"/>
    </source>
</evidence>
<dbReference type="CDD" id="cd16913">
    <property type="entry name" value="YkuD_like"/>
    <property type="match status" value="1"/>
</dbReference>
<keyword evidence="5" id="KW-0378">Hydrolase</keyword>
<dbReference type="GO" id="GO:0071972">
    <property type="term" value="F:peptidoglycan L,D-transpeptidase activity"/>
    <property type="evidence" value="ECO:0007669"/>
    <property type="project" value="TreeGrafter"/>
</dbReference>
<keyword evidence="4" id="KW-0808">Transferase</keyword>
<comment type="caution">
    <text evidence="12">The sequence shown here is derived from an EMBL/GenBank/DDBJ whole genome shotgun (WGS) entry which is preliminary data.</text>
</comment>
<evidence type="ECO:0000256" key="2">
    <source>
        <dbReference type="ARBA" id="ARBA00005992"/>
    </source>
</evidence>